<evidence type="ECO:0000313" key="2">
    <source>
        <dbReference type="EMBL" id="CBJ48369.1"/>
    </source>
</evidence>
<evidence type="ECO:0000313" key="3">
    <source>
        <dbReference type="Proteomes" id="UP000002630"/>
    </source>
</evidence>
<dbReference type="Proteomes" id="UP000002630">
    <property type="component" value="Linkage Group LG02"/>
</dbReference>
<dbReference type="EMBL" id="FN649727">
    <property type="protein sequence ID" value="CBJ48369.1"/>
    <property type="molecule type" value="Genomic_DNA"/>
</dbReference>
<accession>D7FQ37</accession>
<proteinExistence type="predicted"/>
<protein>
    <submittedName>
        <fullName evidence="2">Uncharacterized protein</fullName>
    </submittedName>
</protein>
<reference evidence="2 3" key="1">
    <citation type="journal article" date="2010" name="Nature">
        <title>The Ectocarpus genome and the independent evolution of multicellularity in brown algae.</title>
        <authorList>
            <person name="Cock J.M."/>
            <person name="Sterck L."/>
            <person name="Rouze P."/>
            <person name="Scornet D."/>
            <person name="Allen A.E."/>
            <person name="Amoutzias G."/>
            <person name="Anthouard V."/>
            <person name="Artiguenave F."/>
            <person name="Aury J.M."/>
            <person name="Badger J.H."/>
            <person name="Beszteri B."/>
            <person name="Billiau K."/>
            <person name="Bonnet E."/>
            <person name="Bothwell J.H."/>
            <person name="Bowler C."/>
            <person name="Boyen C."/>
            <person name="Brownlee C."/>
            <person name="Carrano C.J."/>
            <person name="Charrier B."/>
            <person name="Cho G.Y."/>
            <person name="Coelho S.M."/>
            <person name="Collen J."/>
            <person name="Corre E."/>
            <person name="Da Silva C."/>
            <person name="Delage L."/>
            <person name="Delaroque N."/>
            <person name="Dittami S.M."/>
            <person name="Doulbeau S."/>
            <person name="Elias M."/>
            <person name="Farnham G."/>
            <person name="Gachon C.M."/>
            <person name="Gschloessl B."/>
            <person name="Heesch S."/>
            <person name="Jabbari K."/>
            <person name="Jubin C."/>
            <person name="Kawai H."/>
            <person name="Kimura K."/>
            <person name="Kloareg B."/>
            <person name="Kupper F.C."/>
            <person name="Lang D."/>
            <person name="Le Bail A."/>
            <person name="Leblanc C."/>
            <person name="Lerouge P."/>
            <person name="Lohr M."/>
            <person name="Lopez P.J."/>
            <person name="Martens C."/>
            <person name="Maumus F."/>
            <person name="Michel G."/>
            <person name="Miranda-Saavedra D."/>
            <person name="Morales J."/>
            <person name="Moreau H."/>
            <person name="Motomura T."/>
            <person name="Nagasato C."/>
            <person name="Napoli C.A."/>
            <person name="Nelson D.R."/>
            <person name="Nyvall-Collen P."/>
            <person name="Peters A.F."/>
            <person name="Pommier C."/>
            <person name="Potin P."/>
            <person name="Poulain J."/>
            <person name="Quesneville H."/>
            <person name="Read B."/>
            <person name="Rensing S.A."/>
            <person name="Ritter A."/>
            <person name="Rousvoal S."/>
            <person name="Samanta M."/>
            <person name="Samson G."/>
            <person name="Schroeder D.C."/>
            <person name="Segurens B."/>
            <person name="Strittmatter M."/>
            <person name="Tonon T."/>
            <person name="Tregear J.W."/>
            <person name="Valentin K."/>
            <person name="von Dassow P."/>
            <person name="Yamagishi T."/>
            <person name="Van de Peer Y."/>
            <person name="Wincker P."/>
        </authorList>
    </citation>
    <scope>NUCLEOTIDE SEQUENCE [LARGE SCALE GENOMIC DNA]</scope>
    <source>
        <strain evidence="3">Ec32 / CCAP1310/4</strain>
    </source>
</reference>
<feature type="compositionally biased region" description="Acidic residues" evidence="1">
    <location>
        <begin position="147"/>
        <end position="162"/>
    </location>
</feature>
<dbReference type="EMBL" id="FN648375">
    <property type="protein sequence ID" value="CBJ48369.1"/>
    <property type="molecule type" value="Genomic_DNA"/>
</dbReference>
<evidence type="ECO:0000256" key="1">
    <source>
        <dbReference type="SAM" id="MobiDB-lite"/>
    </source>
</evidence>
<name>D7FQ37_ECTSI</name>
<dbReference type="OrthoDB" id="10408736at2759"/>
<dbReference type="AlphaFoldDB" id="D7FQ37"/>
<gene>
    <name evidence="2" type="ORF">Esi_0002_0140</name>
</gene>
<feature type="region of interest" description="Disordered" evidence="1">
    <location>
        <begin position="135"/>
        <end position="174"/>
    </location>
</feature>
<organism evidence="2 3">
    <name type="scientific">Ectocarpus siliculosus</name>
    <name type="common">Brown alga</name>
    <name type="synonym">Conferva siliculosa</name>
    <dbReference type="NCBI Taxonomy" id="2880"/>
    <lineage>
        <taxon>Eukaryota</taxon>
        <taxon>Sar</taxon>
        <taxon>Stramenopiles</taxon>
        <taxon>Ochrophyta</taxon>
        <taxon>PX clade</taxon>
        <taxon>Phaeophyceae</taxon>
        <taxon>Ectocarpales</taxon>
        <taxon>Ectocarpaceae</taxon>
        <taxon>Ectocarpus</taxon>
    </lineage>
</organism>
<sequence>MIIPPAELGYVTEAYDDFPDYVPNMGAWGESKPGNTPEAYPADSLDLDAFWNGGAEAVDFHDIPVVDRPVFVEMKQFIDNEGLTMLPSETELLERDIQTERRARAKARKERFADEPDEDLVDDTLDDLPLDDEIEVGVIDVPPPPVDFDDSDGYDDGYDPDTGDLGGAESDGMY</sequence>
<dbReference type="InParanoid" id="D7FQ37"/>
<keyword evidence="3" id="KW-1185">Reference proteome</keyword>